<dbReference type="GO" id="GO:0044718">
    <property type="term" value="P:siderophore transmembrane transport"/>
    <property type="evidence" value="ECO:0007669"/>
    <property type="project" value="TreeGrafter"/>
</dbReference>
<keyword evidence="9" id="KW-0406">Ion transport</keyword>
<dbReference type="Gene3D" id="2.170.130.10">
    <property type="entry name" value="TonB-dependent receptor, plug domain"/>
    <property type="match status" value="1"/>
</dbReference>
<dbReference type="EMBL" id="QDKK01000014">
    <property type="protein sequence ID" value="PWC24375.1"/>
    <property type="molecule type" value="Genomic_DNA"/>
</dbReference>
<evidence type="ECO:0000256" key="4">
    <source>
        <dbReference type="ARBA" id="ARBA00022452"/>
    </source>
</evidence>
<dbReference type="NCBIfam" id="NF010051">
    <property type="entry name" value="PRK13528.1"/>
    <property type="match status" value="1"/>
</dbReference>
<dbReference type="InterPro" id="IPR010105">
    <property type="entry name" value="TonB_sidphr_rcpt"/>
</dbReference>
<dbReference type="GO" id="GO:0009279">
    <property type="term" value="C:cell outer membrane"/>
    <property type="evidence" value="ECO:0007669"/>
    <property type="project" value="UniProtKB-SubCell"/>
</dbReference>
<evidence type="ECO:0000256" key="2">
    <source>
        <dbReference type="ARBA" id="ARBA00009810"/>
    </source>
</evidence>
<dbReference type="PANTHER" id="PTHR30069">
    <property type="entry name" value="TONB-DEPENDENT OUTER MEMBRANE RECEPTOR"/>
    <property type="match status" value="1"/>
</dbReference>
<evidence type="ECO:0000256" key="5">
    <source>
        <dbReference type="ARBA" id="ARBA00022496"/>
    </source>
</evidence>
<evidence type="ECO:0000313" key="24">
    <source>
        <dbReference type="Proteomes" id="UP000303847"/>
    </source>
</evidence>
<dbReference type="InterPro" id="IPR010917">
    <property type="entry name" value="TonB_rcpt_CS"/>
</dbReference>
<dbReference type="PROSITE" id="PS52016">
    <property type="entry name" value="TONB_DEPENDENT_REC_3"/>
    <property type="match status" value="1"/>
</dbReference>
<dbReference type="NCBIfam" id="NF010048">
    <property type="entry name" value="PRK13524.1"/>
    <property type="match status" value="1"/>
</dbReference>
<dbReference type="InterPro" id="IPR012910">
    <property type="entry name" value="Plug_dom"/>
</dbReference>
<dbReference type="InterPro" id="IPR036942">
    <property type="entry name" value="Beta-barrel_TonB_sf"/>
</dbReference>
<evidence type="ECO:0000313" key="23">
    <source>
        <dbReference type="Proteomes" id="UP000295985"/>
    </source>
</evidence>
<proteinExistence type="inferred from homology"/>
<dbReference type="InterPro" id="IPR058134">
    <property type="entry name" value="PirA/FepA/PfeA"/>
</dbReference>
<feature type="short sequence motif" description="TonB C-terminal box" evidence="15">
    <location>
        <begin position="717"/>
        <end position="734"/>
    </location>
</feature>
<feature type="region of interest" description="Disordered" evidence="17">
    <location>
        <begin position="179"/>
        <end position="198"/>
    </location>
</feature>
<evidence type="ECO:0000256" key="3">
    <source>
        <dbReference type="ARBA" id="ARBA00022448"/>
    </source>
</evidence>
<feature type="domain" description="TonB-dependent receptor-like beta-barrel" evidence="19">
    <location>
        <begin position="256"/>
        <end position="704"/>
    </location>
</feature>
<evidence type="ECO:0000256" key="13">
    <source>
        <dbReference type="ARBA" id="ARBA00023237"/>
    </source>
</evidence>
<dbReference type="OrthoDB" id="9764669at2"/>
<evidence type="ECO:0000256" key="18">
    <source>
        <dbReference type="SAM" id="SignalP"/>
    </source>
</evidence>
<comment type="subcellular location">
    <subcellularLocation>
        <location evidence="1 14">Cell outer membrane</location>
        <topology evidence="1 14">Multi-pass membrane protein</topology>
    </subcellularLocation>
</comment>
<dbReference type="Gene3D" id="2.40.170.20">
    <property type="entry name" value="TonB-dependent receptor, beta-barrel domain"/>
    <property type="match status" value="1"/>
</dbReference>
<evidence type="ECO:0000256" key="7">
    <source>
        <dbReference type="ARBA" id="ARBA00022729"/>
    </source>
</evidence>
<protein>
    <submittedName>
        <fullName evidence="21">TonB-dependent siderophore receptor</fullName>
    </submittedName>
</protein>
<keyword evidence="24" id="KW-1185">Reference proteome</keyword>
<evidence type="ECO:0000259" key="20">
    <source>
        <dbReference type="Pfam" id="PF07715"/>
    </source>
</evidence>
<dbReference type="EMBL" id="CP034036">
    <property type="protein sequence ID" value="QCR05973.1"/>
    <property type="molecule type" value="Genomic_DNA"/>
</dbReference>
<comment type="similarity">
    <text evidence="2 14 16">Belongs to the TonB-dependent receptor family.</text>
</comment>
<evidence type="ECO:0000256" key="15">
    <source>
        <dbReference type="PROSITE-ProRule" id="PRU10144"/>
    </source>
</evidence>
<name>A0A2U1URV5_9GAMM</name>
<evidence type="ECO:0000256" key="9">
    <source>
        <dbReference type="ARBA" id="ARBA00023065"/>
    </source>
</evidence>
<evidence type="ECO:0000256" key="16">
    <source>
        <dbReference type="RuleBase" id="RU003357"/>
    </source>
</evidence>
<dbReference type="GO" id="GO:0038023">
    <property type="term" value="F:signaling receptor activity"/>
    <property type="evidence" value="ECO:0007669"/>
    <property type="project" value="InterPro"/>
</dbReference>
<keyword evidence="4 14" id="KW-1134">Transmembrane beta strand</keyword>
<dbReference type="InterPro" id="IPR000531">
    <property type="entry name" value="Beta-barrel_TonB"/>
</dbReference>
<evidence type="ECO:0000256" key="10">
    <source>
        <dbReference type="ARBA" id="ARBA00023077"/>
    </source>
</evidence>
<feature type="compositionally biased region" description="Basic and acidic residues" evidence="17">
    <location>
        <begin position="189"/>
        <end position="198"/>
    </location>
</feature>
<sequence>MSVTTNYIKRPLAVLLAGILGSHAYAAEETQQEDVMVVQATAEEALKQQPGVSIITKEDIEKQPPVNDLSDLIRKMPGVNLTGNSATGQRGNNRQIDIRGMGPENTLILIDGKPVTSRNSVRYGWRGERDTRGDTNWVPVEMVERIEVLRGPAAARYGSGAAGGVVNIITKRPTNDWHGSLSLYTNQPEDSKEGDTRRANFSLSGPLIDDVLTMRLYGNINRTDADADDINNAQNGSYAAGREGVRNKDINTLLSWKINPQQILDFEYGYSRQGNIYAGDTQLSNGNISPNGLVESLYGQETNRMYRQTYGVTHNGIWDWGQSRLGLYYEKTNNTRLPEGTTGRVEGMINDGSEYKTSRLENYKANGELNIPFHLLAEQTATFGAEWNREELNDPASIQATSVVDEIGNPANIGGVSGDPSTRKSKNSAELSALYFEDNIEAAPGTNIIPGLRLDYHNKFGSNWSPSLNASQELGDYFKLKAGIARVFKAPNLYQSTEGYLLATRGNGCPIGLSRCYLIGNDDLKPEISVNKEIGLSFSNNGYDAGITYFRNDYKNKIVSGTEVIGNTYTSEGTGNVLQWENGGKAVVEGLEANLTVPVLRDTLNWRTNATYMIESKNKDTGNPLSVIPKYTVNTMLDWQVTEDLSANVAWTMYGRQKPRQNAETVSDVSNLSDKEIGAYSVVGFDVNYNVTKNVRLNAGVSNLLDKRVYRENEGASTYNEPGRAYHASVTYNF</sequence>
<dbReference type="AlphaFoldDB" id="A0A2U1URV5"/>
<keyword evidence="7 18" id="KW-0732">Signal</keyword>
<dbReference type="NCBIfam" id="TIGR01783">
    <property type="entry name" value="TonB-siderophor"/>
    <property type="match status" value="1"/>
</dbReference>
<dbReference type="FunFam" id="2.40.170.20:FF:000002">
    <property type="entry name" value="Colicin I TonB-dependent receptor"/>
    <property type="match status" value="1"/>
</dbReference>
<dbReference type="Proteomes" id="UP000295985">
    <property type="component" value="Unassembled WGS sequence"/>
</dbReference>
<organism evidence="21 23">
    <name type="scientific">Brenneria nigrifluens DSM 30175 = ATCC 13028</name>
    <dbReference type="NCBI Taxonomy" id="1121120"/>
    <lineage>
        <taxon>Bacteria</taxon>
        <taxon>Pseudomonadati</taxon>
        <taxon>Pseudomonadota</taxon>
        <taxon>Gammaproteobacteria</taxon>
        <taxon>Enterobacterales</taxon>
        <taxon>Pectobacteriaceae</taxon>
        <taxon>Brenneria</taxon>
    </lineage>
</organism>
<dbReference type="PROSITE" id="PS01156">
    <property type="entry name" value="TONB_DEPENDENT_REC_2"/>
    <property type="match status" value="1"/>
</dbReference>
<dbReference type="Proteomes" id="UP000303847">
    <property type="component" value="Chromosome"/>
</dbReference>
<accession>A0A2U1URV5</accession>
<dbReference type="InterPro" id="IPR039426">
    <property type="entry name" value="TonB-dep_rcpt-like"/>
</dbReference>
<keyword evidence="12 21" id="KW-0675">Receptor</keyword>
<reference evidence="21 23" key="1">
    <citation type="submission" date="2018-04" db="EMBL/GenBank/DDBJ databases">
        <title>Brenneria corticis sp.nov.</title>
        <authorList>
            <person name="Li Y."/>
        </authorList>
    </citation>
    <scope>NUCLEOTIDE SEQUENCE [LARGE SCALE GENOMIC DNA]</scope>
    <source>
        <strain evidence="21 23">LMG 2694</strain>
    </source>
</reference>
<dbReference type="Pfam" id="PF07715">
    <property type="entry name" value="Plug"/>
    <property type="match status" value="1"/>
</dbReference>
<evidence type="ECO:0000256" key="8">
    <source>
        <dbReference type="ARBA" id="ARBA00023004"/>
    </source>
</evidence>
<evidence type="ECO:0000256" key="12">
    <source>
        <dbReference type="ARBA" id="ARBA00023170"/>
    </source>
</evidence>
<gene>
    <name evidence="21" type="ORF">DDT54_09930</name>
    <name evidence="22" type="ORF">EH206_18420</name>
</gene>
<evidence type="ECO:0000259" key="19">
    <source>
        <dbReference type="Pfam" id="PF00593"/>
    </source>
</evidence>
<dbReference type="InterPro" id="IPR037066">
    <property type="entry name" value="Plug_dom_sf"/>
</dbReference>
<keyword evidence="3 14" id="KW-0813">Transport</keyword>
<keyword evidence="6 14" id="KW-0812">Transmembrane</keyword>
<dbReference type="GO" id="GO:0042912">
    <property type="term" value="F:colicin transmembrane transporter activity"/>
    <property type="evidence" value="ECO:0007669"/>
    <property type="project" value="UniProtKB-ARBA"/>
</dbReference>
<reference evidence="22 24" key="2">
    <citation type="submission" date="2018-11" db="EMBL/GenBank/DDBJ databases">
        <title>Genome sequences of Brenneria nigrifluens and Brenneria rubrifaciens.</title>
        <authorList>
            <person name="Poret-Peterson A.T."/>
            <person name="McClean A.E."/>
            <person name="Kluepfel D.A."/>
        </authorList>
    </citation>
    <scope>NUCLEOTIDE SEQUENCE [LARGE SCALE GENOMIC DNA]</scope>
    <source>
        <strain evidence="22 24">ATCC 13028</strain>
    </source>
</reference>
<feature type="domain" description="TonB-dependent receptor plug" evidence="20">
    <location>
        <begin position="51"/>
        <end position="165"/>
    </location>
</feature>
<evidence type="ECO:0000256" key="11">
    <source>
        <dbReference type="ARBA" id="ARBA00023136"/>
    </source>
</evidence>
<dbReference type="RefSeq" id="WP_009114387.1">
    <property type="nucleotide sequence ID" value="NZ_CP034036.1"/>
</dbReference>
<evidence type="ECO:0000256" key="1">
    <source>
        <dbReference type="ARBA" id="ARBA00004571"/>
    </source>
</evidence>
<dbReference type="SUPFAM" id="SSF56935">
    <property type="entry name" value="Porins"/>
    <property type="match status" value="1"/>
</dbReference>
<keyword evidence="11 14" id="KW-0472">Membrane</keyword>
<keyword evidence="5" id="KW-0410">Iron transport</keyword>
<feature type="signal peptide" evidence="18">
    <location>
        <begin position="1"/>
        <end position="26"/>
    </location>
</feature>
<evidence type="ECO:0000256" key="14">
    <source>
        <dbReference type="PROSITE-ProRule" id="PRU01360"/>
    </source>
</evidence>
<evidence type="ECO:0000256" key="17">
    <source>
        <dbReference type="SAM" id="MobiDB-lite"/>
    </source>
</evidence>
<evidence type="ECO:0000313" key="22">
    <source>
        <dbReference type="EMBL" id="QCR05973.1"/>
    </source>
</evidence>
<dbReference type="CDD" id="cd01347">
    <property type="entry name" value="ligand_gated_channel"/>
    <property type="match status" value="1"/>
</dbReference>
<evidence type="ECO:0000256" key="6">
    <source>
        <dbReference type="ARBA" id="ARBA00022692"/>
    </source>
</evidence>
<dbReference type="PANTHER" id="PTHR30069:SF8">
    <property type="entry name" value="TONB-DEPENDENT SIDEROPHORE RECEPTOR PROTEIN"/>
    <property type="match status" value="1"/>
</dbReference>
<dbReference type="Pfam" id="PF00593">
    <property type="entry name" value="TonB_dep_Rec_b-barrel"/>
    <property type="match status" value="1"/>
</dbReference>
<feature type="chain" id="PRO_5015619697" evidence="18">
    <location>
        <begin position="27"/>
        <end position="734"/>
    </location>
</feature>
<dbReference type="GO" id="GO:0015344">
    <property type="term" value="F:siderophore uptake transmembrane transporter activity"/>
    <property type="evidence" value="ECO:0007669"/>
    <property type="project" value="TreeGrafter"/>
</dbReference>
<keyword evidence="8" id="KW-0408">Iron</keyword>
<evidence type="ECO:0000313" key="21">
    <source>
        <dbReference type="EMBL" id="PWC24375.1"/>
    </source>
</evidence>
<keyword evidence="13 14" id="KW-0998">Cell outer membrane</keyword>
<keyword evidence="10 16" id="KW-0798">TonB box</keyword>